<name>T2K0V3_CROWT</name>
<dbReference type="Pfam" id="PF13646">
    <property type="entry name" value="HEAT_2"/>
    <property type="match status" value="1"/>
</dbReference>
<dbReference type="Gene3D" id="1.25.10.10">
    <property type="entry name" value="Leucine-rich Repeat Variant"/>
    <property type="match status" value="1"/>
</dbReference>
<protein>
    <submittedName>
        <fullName evidence="3">Phycocyanobilin lyase alpha subunit</fullName>
    </submittedName>
</protein>
<evidence type="ECO:0000256" key="2">
    <source>
        <dbReference type="ARBA" id="ARBA00022738"/>
    </source>
</evidence>
<proteinExistence type="predicted"/>
<dbReference type="InterPro" id="IPR011989">
    <property type="entry name" value="ARM-like"/>
</dbReference>
<dbReference type="SUPFAM" id="SSF48371">
    <property type="entry name" value="ARM repeat"/>
    <property type="match status" value="1"/>
</dbReference>
<dbReference type="EMBL" id="CAQN01001293">
    <property type="protein sequence ID" value="CCQ70832.1"/>
    <property type="molecule type" value="Genomic_DNA"/>
</dbReference>
<reference evidence="3 4" key="1">
    <citation type="submission" date="2013-01" db="EMBL/GenBank/DDBJ databases">
        <authorList>
            <person name="Bench S."/>
        </authorList>
    </citation>
    <scope>NUCLEOTIDE SEQUENCE [LARGE SCALE GENOMIC DNA]</scope>
    <source>
        <strain evidence="3 4">WH 0402</strain>
    </source>
</reference>
<keyword evidence="1" id="KW-0042">Antenna complex</keyword>
<organism evidence="3 4">
    <name type="scientific">Crocosphaera watsonii WH 0402</name>
    <dbReference type="NCBI Taxonomy" id="1284629"/>
    <lineage>
        <taxon>Bacteria</taxon>
        <taxon>Bacillati</taxon>
        <taxon>Cyanobacteriota</taxon>
        <taxon>Cyanophyceae</taxon>
        <taxon>Oscillatoriophycideae</taxon>
        <taxon>Chroococcales</taxon>
        <taxon>Aphanothecaceae</taxon>
        <taxon>Crocosphaera</taxon>
    </lineage>
</organism>
<dbReference type="GO" id="GO:0030089">
    <property type="term" value="C:phycobilisome"/>
    <property type="evidence" value="ECO:0007669"/>
    <property type="project" value="UniProtKB-KW"/>
</dbReference>
<keyword evidence="2" id="KW-0605">Phycobilisome</keyword>
<sequence>MAPLSADVIIEVFDTDEDQDLRAGLTQALMYIGDLRTVSLLEKVIGFDISDHCQGKIRRVAARGLGKIGRQTKNQEVIAQVIEKLKWALLEPTDWALRYSAVVSLEEIGNSDGILALQAASESESDFIVQTRIERALTAIGW</sequence>
<dbReference type="InterPro" id="IPR016024">
    <property type="entry name" value="ARM-type_fold"/>
</dbReference>
<dbReference type="AlphaFoldDB" id="T2K0V3"/>
<keyword evidence="3" id="KW-0456">Lyase</keyword>
<dbReference type="Proteomes" id="UP000018130">
    <property type="component" value="Unassembled WGS sequence"/>
</dbReference>
<comment type="caution">
    <text evidence="3">The sequence shown here is derived from an EMBL/GenBank/DDBJ whole genome shotgun (WGS) entry which is preliminary data.</text>
</comment>
<evidence type="ECO:0000313" key="4">
    <source>
        <dbReference type="Proteomes" id="UP000018130"/>
    </source>
</evidence>
<evidence type="ECO:0000256" key="1">
    <source>
        <dbReference type="ARBA" id="ARBA00022549"/>
    </source>
</evidence>
<dbReference type="GO" id="GO:0016829">
    <property type="term" value="F:lyase activity"/>
    <property type="evidence" value="ECO:0007669"/>
    <property type="project" value="UniProtKB-KW"/>
</dbReference>
<evidence type="ECO:0000313" key="3">
    <source>
        <dbReference type="EMBL" id="CCQ70832.1"/>
    </source>
</evidence>
<accession>T2K0V3</accession>
<gene>
    <name evidence="3" type="ORF">CWATWH0402_3756</name>
</gene>
<reference evidence="3 4" key="2">
    <citation type="submission" date="2013-09" db="EMBL/GenBank/DDBJ databases">
        <title>Whole genome comparison of six Crocosphaera watsonii strains with differing phenotypes.</title>
        <authorList>
            <person name="Bench S.R."/>
            <person name="Heller P."/>
            <person name="Frank I."/>
            <person name="Arciniega M."/>
            <person name="Shilova I.N."/>
            <person name="Zehr J.P."/>
        </authorList>
    </citation>
    <scope>NUCLEOTIDE SEQUENCE [LARGE SCALE GENOMIC DNA]</scope>
    <source>
        <strain evidence="3 4">WH 0402</strain>
    </source>
</reference>